<dbReference type="EnsemblPlants" id="Bo00989s010.1">
    <property type="protein sequence ID" value="Bo00989s010.1"/>
    <property type="gene ID" value="Bo00989s010"/>
</dbReference>
<sequence>MTIRRLRPTCPVGSKEEGTFGRFGSSHPVGLGRRTRSVPPSSAPPPFVDQEVFQKYLRLS</sequence>
<reference evidence="2" key="1">
    <citation type="journal article" date="2014" name="Genome Biol.">
        <title>Transcriptome and methylome profiling reveals relics of genome dominance in the mesopolyploid Brassica oleracea.</title>
        <authorList>
            <person name="Parkin I.A."/>
            <person name="Koh C."/>
            <person name="Tang H."/>
            <person name="Robinson S.J."/>
            <person name="Kagale S."/>
            <person name="Clarke W.E."/>
            <person name="Town C.D."/>
            <person name="Nixon J."/>
            <person name="Krishnakumar V."/>
            <person name="Bidwell S.L."/>
            <person name="Denoeud F."/>
            <person name="Belcram H."/>
            <person name="Links M.G."/>
            <person name="Just J."/>
            <person name="Clarke C."/>
            <person name="Bender T."/>
            <person name="Huebert T."/>
            <person name="Mason A.S."/>
            <person name="Pires J.C."/>
            <person name="Barker G."/>
            <person name="Moore J."/>
            <person name="Walley P.G."/>
            <person name="Manoli S."/>
            <person name="Batley J."/>
            <person name="Edwards D."/>
            <person name="Nelson M.N."/>
            <person name="Wang X."/>
            <person name="Paterson A.H."/>
            <person name="King G."/>
            <person name="Bancroft I."/>
            <person name="Chalhoub B."/>
            <person name="Sharpe A.G."/>
        </authorList>
    </citation>
    <scope>NUCLEOTIDE SEQUENCE [LARGE SCALE GENOMIC DNA]</scope>
    <source>
        <strain evidence="2">cv. TO1000</strain>
    </source>
</reference>
<dbReference type="Gramene" id="Bo00989s010.1">
    <property type="protein sequence ID" value="Bo00989s010.1"/>
    <property type="gene ID" value="Bo00989s010"/>
</dbReference>
<evidence type="ECO:0000313" key="3">
    <source>
        <dbReference type="Proteomes" id="UP000032141"/>
    </source>
</evidence>
<feature type="region of interest" description="Disordered" evidence="1">
    <location>
        <begin position="1"/>
        <end position="45"/>
    </location>
</feature>
<accession>A0A0D2ZSU2</accession>
<reference evidence="2" key="2">
    <citation type="submission" date="2015-06" db="UniProtKB">
        <authorList>
            <consortium name="EnsemblPlants"/>
        </authorList>
    </citation>
    <scope>IDENTIFICATION</scope>
</reference>
<evidence type="ECO:0000313" key="2">
    <source>
        <dbReference type="EnsemblPlants" id="Bo00989s010.1"/>
    </source>
</evidence>
<dbReference type="Proteomes" id="UP000032141">
    <property type="component" value="Unassembled WGS sequence"/>
</dbReference>
<name>A0A0D2ZSU2_BRAOL</name>
<proteinExistence type="predicted"/>
<evidence type="ECO:0000256" key="1">
    <source>
        <dbReference type="SAM" id="MobiDB-lite"/>
    </source>
</evidence>
<dbReference type="HOGENOM" id="CLU_2944923_0_0_1"/>
<organism evidence="2 3">
    <name type="scientific">Brassica oleracea var. oleracea</name>
    <dbReference type="NCBI Taxonomy" id="109376"/>
    <lineage>
        <taxon>Eukaryota</taxon>
        <taxon>Viridiplantae</taxon>
        <taxon>Streptophyta</taxon>
        <taxon>Embryophyta</taxon>
        <taxon>Tracheophyta</taxon>
        <taxon>Spermatophyta</taxon>
        <taxon>Magnoliopsida</taxon>
        <taxon>eudicotyledons</taxon>
        <taxon>Gunneridae</taxon>
        <taxon>Pentapetalae</taxon>
        <taxon>rosids</taxon>
        <taxon>malvids</taxon>
        <taxon>Brassicales</taxon>
        <taxon>Brassicaceae</taxon>
        <taxon>Brassiceae</taxon>
        <taxon>Brassica</taxon>
    </lineage>
</organism>
<keyword evidence="3" id="KW-1185">Reference proteome</keyword>
<dbReference type="AlphaFoldDB" id="A0A0D2ZSU2"/>
<protein>
    <submittedName>
        <fullName evidence="2">Uncharacterized protein</fullName>
    </submittedName>
</protein>